<sequence>MGAVLTGPVLVTSLLAGMVALLAPCCVSVMLPAYLATVFRRPARVLAGTVVFGLGVATVIVPIGLGASALSAAFQRWHLYVFGAGGLAMLAGGIAVLAGWSPKLPMPGMRTSSGGGFGAVYGLGLFSGIASACCAPVLVGVTVLAGATGSFPAALAVAGAYVTGMVAPLLVMAVGFDRYGRRAVTALQARRVRLWPAHRQVALGGLLTSVLLSAMGALTIVLALTGPDMPTSGWRLNFAAWLQHTAAVASGSLGWLPGWALVVLIAAVIAVIAYARRRPGRAQVDEPRTHQLDDSVNTEPAGRVPAVTEGDPGDQ</sequence>
<dbReference type="PANTHER" id="PTHR31272:SF4">
    <property type="entry name" value="CYTOCHROME C-TYPE BIOGENESIS PROTEIN HI_1454-RELATED"/>
    <property type="match status" value="1"/>
</dbReference>
<evidence type="ECO:0000256" key="1">
    <source>
        <dbReference type="SAM" id="MobiDB-lite"/>
    </source>
</evidence>
<evidence type="ECO:0000313" key="4">
    <source>
        <dbReference type="Proteomes" id="UP001500618"/>
    </source>
</evidence>
<feature type="transmembrane region" description="Helical" evidence="2">
    <location>
        <begin position="12"/>
        <end position="33"/>
    </location>
</feature>
<proteinExistence type="predicted"/>
<keyword evidence="2" id="KW-0812">Transmembrane</keyword>
<keyword evidence="4" id="KW-1185">Reference proteome</keyword>
<dbReference type="RefSeq" id="WP_344315269.1">
    <property type="nucleotide sequence ID" value="NZ_BAAANY010000045.1"/>
</dbReference>
<feature type="transmembrane region" description="Helical" evidence="2">
    <location>
        <begin position="256"/>
        <end position="275"/>
    </location>
</feature>
<accession>A0ABN2J901</accession>
<comment type="caution">
    <text evidence="3">The sequence shown here is derived from an EMBL/GenBank/DDBJ whole genome shotgun (WGS) entry which is preliminary data.</text>
</comment>
<gene>
    <name evidence="3" type="ORF">GCM10009765_80740</name>
</gene>
<feature type="transmembrane region" description="Helical" evidence="2">
    <location>
        <begin position="77"/>
        <end position="100"/>
    </location>
</feature>
<feature type="transmembrane region" description="Helical" evidence="2">
    <location>
        <begin position="45"/>
        <end position="65"/>
    </location>
</feature>
<evidence type="ECO:0000313" key="3">
    <source>
        <dbReference type="EMBL" id="GAA1720389.1"/>
    </source>
</evidence>
<reference evidence="3 4" key="1">
    <citation type="journal article" date="2019" name="Int. J. Syst. Evol. Microbiol.">
        <title>The Global Catalogue of Microorganisms (GCM) 10K type strain sequencing project: providing services to taxonomists for standard genome sequencing and annotation.</title>
        <authorList>
            <consortium name="The Broad Institute Genomics Platform"/>
            <consortium name="The Broad Institute Genome Sequencing Center for Infectious Disease"/>
            <person name="Wu L."/>
            <person name="Ma J."/>
        </authorList>
    </citation>
    <scope>NUCLEOTIDE SEQUENCE [LARGE SCALE GENOMIC DNA]</scope>
    <source>
        <strain evidence="3 4">JCM 14718</strain>
    </source>
</reference>
<keyword evidence="2" id="KW-1133">Transmembrane helix</keyword>
<keyword evidence="2" id="KW-0472">Membrane</keyword>
<dbReference type="InterPro" id="IPR051790">
    <property type="entry name" value="Cytochrome_c-biogenesis_DsbD"/>
</dbReference>
<feature type="transmembrane region" description="Helical" evidence="2">
    <location>
        <begin position="153"/>
        <end position="180"/>
    </location>
</feature>
<dbReference type="EMBL" id="BAAANY010000045">
    <property type="protein sequence ID" value="GAA1720389.1"/>
    <property type="molecule type" value="Genomic_DNA"/>
</dbReference>
<evidence type="ECO:0000256" key="2">
    <source>
        <dbReference type="SAM" id="Phobius"/>
    </source>
</evidence>
<feature type="transmembrane region" description="Helical" evidence="2">
    <location>
        <begin position="201"/>
        <end position="224"/>
    </location>
</feature>
<feature type="compositionally biased region" description="Basic and acidic residues" evidence="1">
    <location>
        <begin position="283"/>
        <end position="293"/>
    </location>
</feature>
<name>A0ABN2J901_9ACTN</name>
<evidence type="ECO:0008006" key="5">
    <source>
        <dbReference type="Google" id="ProtNLM"/>
    </source>
</evidence>
<organism evidence="3 4">
    <name type="scientific">Fodinicola feengrottensis</name>
    <dbReference type="NCBI Taxonomy" id="435914"/>
    <lineage>
        <taxon>Bacteria</taxon>
        <taxon>Bacillati</taxon>
        <taxon>Actinomycetota</taxon>
        <taxon>Actinomycetes</taxon>
        <taxon>Mycobacteriales</taxon>
        <taxon>Fodinicola</taxon>
    </lineage>
</organism>
<dbReference type="Proteomes" id="UP001500618">
    <property type="component" value="Unassembled WGS sequence"/>
</dbReference>
<dbReference type="PANTHER" id="PTHR31272">
    <property type="entry name" value="CYTOCHROME C-TYPE BIOGENESIS PROTEIN HI_1454-RELATED"/>
    <property type="match status" value="1"/>
</dbReference>
<protein>
    <recommendedName>
        <fullName evidence="5">Cytochrome c biogenesis protein CcdA</fullName>
    </recommendedName>
</protein>
<feature type="transmembrane region" description="Helical" evidence="2">
    <location>
        <begin position="120"/>
        <end position="147"/>
    </location>
</feature>
<feature type="region of interest" description="Disordered" evidence="1">
    <location>
        <begin position="283"/>
        <end position="315"/>
    </location>
</feature>